<dbReference type="Proteomes" id="UP000275394">
    <property type="component" value="Unassembled WGS sequence"/>
</dbReference>
<name>A0A3N2DMD6_9GAMM</name>
<evidence type="ECO:0000313" key="1">
    <source>
        <dbReference type="EMBL" id="ROS00967.1"/>
    </source>
</evidence>
<dbReference type="OrthoDB" id="5500241at2"/>
<keyword evidence="2" id="KW-1185">Reference proteome</keyword>
<comment type="caution">
    <text evidence="1">The sequence shown here is derived from an EMBL/GenBank/DDBJ whole genome shotgun (WGS) entry which is preliminary data.</text>
</comment>
<protein>
    <recommendedName>
        <fullName evidence="3">Glycerol kinase</fullName>
    </recommendedName>
</protein>
<organism evidence="1 2">
    <name type="scientific">Sinobacterium caligoides</name>
    <dbReference type="NCBI Taxonomy" id="933926"/>
    <lineage>
        <taxon>Bacteria</taxon>
        <taxon>Pseudomonadati</taxon>
        <taxon>Pseudomonadota</taxon>
        <taxon>Gammaproteobacteria</taxon>
        <taxon>Cellvibrionales</taxon>
        <taxon>Spongiibacteraceae</taxon>
        <taxon>Sinobacterium</taxon>
    </lineage>
</organism>
<dbReference type="RefSeq" id="WP_123711816.1">
    <property type="nucleotide sequence ID" value="NZ_RKHR01000004.1"/>
</dbReference>
<proteinExistence type="predicted"/>
<evidence type="ECO:0000313" key="2">
    <source>
        <dbReference type="Proteomes" id="UP000275394"/>
    </source>
</evidence>
<dbReference type="AlphaFoldDB" id="A0A3N2DMD6"/>
<dbReference type="EMBL" id="RKHR01000004">
    <property type="protein sequence ID" value="ROS00967.1"/>
    <property type="molecule type" value="Genomic_DNA"/>
</dbReference>
<sequence>MVDSVGDKGGIKADTSQSEVLSTSKLAAMLGVESRELFALLLEKGWLKREGEHWQLTAKGEFQGGHYRQSEKYGQYVVWPKKMIDHPTLARFQDERRFSATRLAGESGLSGKQINSLLHELNWLKKHDAGWQPTALGRQLGAEQKTSKQGLYVLWPGEIRQHPLFIKSLEALAPARYQASPCTAMDGHSMANSDYAIIDNWLYLSGLAHAVGRPLSVQGGEEILSDFYLPAYHLYLEFWGDQRSSQAMLVKMEKKACYEKHQLALIELDKSDLDNIDKVLTERLLQHGVVI</sequence>
<accession>A0A3N2DMD6</accession>
<reference evidence="1 2" key="1">
    <citation type="submission" date="2018-11" db="EMBL/GenBank/DDBJ databases">
        <title>Genomic Encyclopedia of Type Strains, Phase IV (KMG-IV): sequencing the most valuable type-strain genomes for metagenomic binning, comparative biology and taxonomic classification.</title>
        <authorList>
            <person name="Goeker M."/>
        </authorList>
    </citation>
    <scope>NUCLEOTIDE SEQUENCE [LARGE SCALE GENOMIC DNA]</scope>
    <source>
        <strain evidence="1 2">DSM 100316</strain>
    </source>
</reference>
<evidence type="ECO:0008006" key="3">
    <source>
        <dbReference type="Google" id="ProtNLM"/>
    </source>
</evidence>
<gene>
    <name evidence="1" type="ORF">EDC56_1390</name>
</gene>